<keyword evidence="9" id="KW-1185">Reference proteome</keyword>
<evidence type="ECO:0000313" key="8">
    <source>
        <dbReference type="EMBL" id="PWY98479.1"/>
    </source>
</evidence>
<dbReference type="PANTHER" id="PTHR43656:SF2">
    <property type="entry name" value="BINDING OXIDOREDUCTASE, PUTATIVE (AFU_ORTHOLOGUE AFUA_2G08260)-RELATED"/>
    <property type="match status" value="1"/>
</dbReference>
<evidence type="ECO:0000259" key="7">
    <source>
        <dbReference type="Pfam" id="PF00724"/>
    </source>
</evidence>
<dbReference type="OrthoDB" id="1663137at2759"/>
<dbReference type="PANTHER" id="PTHR43656">
    <property type="entry name" value="BINDING OXIDOREDUCTASE, PUTATIVE (AFU_ORTHOLOGUE AFUA_2G08260)-RELATED"/>
    <property type="match status" value="1"/>
</dbReference>
<evidence type="ECO:0000256" key="3">
    <source>
        <dbReference type="ARBA" id="ARBA00022643"/>
    </source>
</evidence>
<evidence type="ECO:0000256" key="1">
    <source>
        <dbReference type="ARBA" id="ARBA00005979"/>
    </source>
</evidence>
<proteinExistence type="inferred from homology"/>
<dbReference type="SUPFAM" id="SSF51395">
    <property type="entry name" value="FMN-linked oxidoreductases"/>
    <property type="match status" value="1"/>
</dbReference>
<evidence type="ECO:0000256" key="5">
    <source>
        <dbReference type="SAM" id="MobiDB-lite"/>
    </source>
</evidence>
<feature type="region of interest" description="Disordered" evidence="5">
    <location>
        <begin position="318"/>
        <end position="350"/>
    </location>
</feature>
<feature type="compositionally biased region" description="Low complexity" evidence="5">
    <location>
        <begin position="321"/>
        <end position="331"/>
    </location>
</feature>
<keyword evidence="4" id="KW-0560">Oxidoreductase</keyword>
<dbReference type="Pfam" id="PF00724">
    <property type="entry name" value="Oxidored_FMN"/>
    <property type="match status" value="1"/>
</dbReference>
<dbReference type="STRING" id="1882483.A0A317XKW9"/>
<keyword evidence="6" id="KW-1133">Transmembrane helix</keyword>
<dbReference type="Proteomes" id="UP000246740">
    <property type="component" value="Unassembled WGS sequence"/>
</dbReference>
<accession>A0A317XKW9</accession>
<evidence type="ECO:0000256" key="4">
    <source>
        <dbReference type="ARBA" id="ARBA00023002"/>
    </source>
</evidence>
<keyword evidence="3" id="KW-0288">FMN</keyword>
<evidence type="ECO:0000256" key="6">
    <source>
        <dbReference type="SAM" id="Phobius"/>
    </source>
</evidence>
<dbReference type="EMBL" id="KZ819198">
    <property type="protein sequence ID" value="PWY98479.1"/>
    <property type="molecule type" value="Genomic_DNA"/>
</dbReference>
<dbReference type="AlphaFoldDB" id="A0A317XKW9"/>
<dbReference type="InterPro" id="IPR051799">
    <property type="entry name" value="NADH_flavin_oxidoreductase"/>
</dbReference>
<comment type="similarity">
    <text evidence="1">Belongs to the NADH:flavin oxidoreductase/NADH oxidase family.</text>
</comment>
<dbReference type="InterPro" id="IPR001155">
    <property type="entry name" value="OxRdtase_FMN_N"/>
</dbReference>
<reference evidence="8 9" key="1">
    <citation type="journal article" date="2018" name="Mol. Biol. Evol.">
        <title>Broad Genomic Sampling Reveals a Smut Pathogenic Ancestry of the Fungal Clade Ustilaginomycotina.</title>
        <authorList>
            <person name="Kijpornyongpan T."/>
            <person name="Mondo S.J."/>
            <person name="Barry K."/>
            <person name="Sandor L."/>
            <person name="Lee J."/>
            <person name="Lipzen A."/>
            <person name="Pangilinan J."/>
            <person name="LaButti K."/>
            <person name="Hainaut M."/>
            <person name="Henrissat B."/>
            <person name="Grigoriev I.V."/>
            <person name="Spatafora J.W."/>
            <person name="Aime M.C."/>
        </authorList>
    </citation>
    <scope>NUCLEOTIDE SEQUENCE [LARGE SCALE GENOMIC DNA]</scope>
    <source>
        <strain evidence="8 9">MCA 3645</strain>
    </source>
</reference>
<dbReference type="InterPro" id="IPR013785">
    <property type="entry name" value="Aldolase_TIM"/>
</dbReference>
<dbReference type="Gene3D" id="3.20.20.70">
    <property type="entry name" value="Aldolase class I"/>
    <property type="match status" value="1"/>
</dbReference>
<feature type="transmembrane region" description="Helical" evidence="6">
    <location>
        <begin position="503"/>
        <end position="522"/>
    </location>
</feature>
<evidence type="ECO:0000313" key="9">
    <source>
        <dbReference type="Proteomes" id="UP000246740"/>
    </source>
</evidence>
<dbReference type="InParanoid" id="A0A317XKW9"/>
<keyword evidence="6" id="KW-0472">Membrane</keyword>
<dbReference type="GO" id="GO:0016491">
    <property type="term" value="F:oxidoreductase activity"/>
    <property type="evidence" value="ECO:0007669"/>
    <property type="project" value="UniProtKB-KW"/>
</dbReference>
<organism evidence="8 9">
    <name type="scientific">Testicularia cyperi</name>
    <dbReference type="NCBI Taxonomy" id="1882483"/>
    <lineage>
        <taxon>Eukaryota</taxon>
        <taxon>Fungi</taxon>
        <taxon>Dikarya</taxon>
        <taxon>Basidiomycota</taxon>
        <taxon>Ustilaginomycotina</taxon>
        <taxon>Ustilaginomycetes</taxon>
        <taxon>Ustilaginales</taxon>
        <taxon>Anthracoideaceae</taxon>
        <taxon>Testicularia</taxon>
    </lineage>
</organism>
<gene>
    <name evidence="8" type="ORF">BCV70DRAFT_212832</name>
</gene>
<protein>
    <submittedName>
        <fullName evidence="8">FMN-linked oxidoreductase</fullName>
    </submittedName>
</protein>
<feature type="domain" description="NADH:flavin oxidoreductase/NADH oxidase N-terminal" evidence="7">
    <location>
        <begin position="26"/>
        <end position="286"/>
    </location>
</feature>
<sequence>MPTVAKFCEAELIAQPLRFAGGKVAPNRLSKAPLEETLAKAGGGPPNHAHFELYRAWARGGWGMIITGNVAIDPTHLGSPFDVVIPNEPKALAEFKHAMKTYARAVTGRDQNLPESQRPLGVVQIVHAGRQSMRGSGRGLTAPSLAPSAVPMQSMGSLGPLGKLIDHAMWGPVSAMTLDQIEWLKNRFVTAAQIVAEAGFDGVEIHGSHGYQLAAFLSPRTNLRTDQYGGSAENRARLLMEIIDAVRQKVPHDFLVGVKLNSSDYVQGGLSEDDALQNVKWLAEHGGVDFVEISGGNYENPSFVMSGFDSEKELAKIGGKTSTPATTTATADGDAKVQGSGVDPTAKTSARTGKREAFFQNFARRCRSVLPADSRLKLVLTGGLRTRHGIAEAISKDGGAVDMACLGRPAALFPDLPRRLTDPNIPDSDPAANTPDYHVPAVSSLALVPIKLLGAGWGTLWHTFHMAQTALGSPNPHQSTLNLLKNYASASADQNAFTPKSSFPFQLLLSLLGGVILLLALVKQIVP</sequence>
<dbReference type="GO" id="GO:0010181">
    <property type="term" value="F:FMN binding"/>
    <property type="evidence" value="ECO:0007669"/>
    <property type="project" value="InterPro"/>
</dbReference>
<evidence type="ECO:0000256" key="2">
    <source>
        <dbReference type="ARBA" id="ARBA00022630"/>
    </source>
</evidence>
<keyword evidence="2" id="KW-0285">Flavoprotein</keyword>
<keyword evidence="6" id="KW-0812">Transmembrane</keyword>
<name>A0A317XKW9_9BASI</name>